<dbReference type="GO" id="GO:0047617">
    <property type="term" value="F:fatty acyl-CoA hydrolase activity"/>
    <property type="evidence" value="ECO:0007669"/>
    <property type="project" value="InterPro"/>
</dbReference>
<name>A0A0N5AAL6_9BILA</name>
<dbReference type="Pfam" id="PF02551">
    <property type="entry name" value="Acyl_CoA_thio"/>
    <property type="match status" value="1"/>
</dbReference>
<evidence type="ECO:0000313" key="8">
    <source>
        <dbReference type="WBParaSite" id="SMUV_0000119201-mRNA-1"/>
    </source>
</evidence>
<sequence length="296" mass="33705">MIDNDVFLARHLLKGRQSIPAVYGGQVIGQALAAAAATVDASYKPHSFHSYFIQAGSVLKPILFMIDRVSDRRSFCTRLVKATQGGKAIFTSQISFHKDEPDAFVHQHRMPVVTGPEHLQNYNDLIEKYATDERVKPPIKQLLDYRLKEISPAFDRIFELRPVDPERYILGFNGKIEPRTYIWLRAKENIGDDPRLHQCVAAYISDCTMLETAMKPHTSDGFVPSMAFSLDHCIWIHSSDFRVDEWVLYENYSPVAKGSRGFTEGRLWTRDGRLILSTTQEGLIRSATCKNDLQKI</sequence>
<organism evidence="7 8">
    <name type="scientific">Syphacia muris</name>
    <dbReference type="NCBI Taxonomy" id="451379"/>
    <lineage>
        <taxon>Eukaryota</taxon>
        <taxon>Metazoa</taxon>
        <taxon>Ecdysozoa</taxon>
        <taxon>Nematoda</taxon>
        <taxon>Chromadorea</taxon>
        <taxon>Rhabditida</taxon>
        <taxon>Spirurina</taxon>
        <taxon>Oxyuridomorpha</taxon>
        <taxon>Oxyuroidea</taxon>
        <taxon>Oxyuridae</taxon>
        <taxon>Syphacia</taxon>
    </lineage>
</organism>
<dbReference type="NCBIfam" id="TIGR00189">
    <property type="entry name" value="tesB"/>
    <property type="match status" value="1"/>
</dbReference>
<evidence type="ECO:0000313" key="7">
    <source>
        <dbReference type="Proteomes" id="UP000046393"/>
    </source>
</evidence>
<dbReference type="AlphaFoldDB" id="A0A0N5AAL6"/>
<feature type="domain" description="Acyl-CoA thioesterase 2 C-terminal" evidence="5">
    <location>
        <begin position="168"/>
        <end position="283"/>
    </location>
</feature>
<evidence type="ECO:0000256" key="4">
    <source>
        <dbReference type="ARBA" id="ARBA00023098"/>
    </source>
</evidence>
<dbReference type="CDD" id="cd03444">
    <property type="entry name" value="Thioesterase_II_repeat1"/>
    <property type="match status" value="1"/>
</dbReference>
<comment type="similarity">
    <text evidence="1">Belongs to the C/M/P thioester hydrolase family.</text>
</comment>
<dbReference type="InterPro" id="IPR025652">
    <property type="entry name" value="TesB_C"/>
</dbReference>
<protein>
    <submittedName>
        <fullName evidence="8">Acyl-CoA thioesterase II</fullName>
    </submittedName>
</protein>
<dbReference type="InterPro" id="IPR042171">
    <property type="entry name" value="Acyl-CoA_hotdog"/>
</dbReference>
<dbReference type="GO" id="GO:0006637">
    <property type="term" value="P:acyl-CoA metabolic process"/>
    <property type="evidence" value="ECO:0007669"/>
    <property type="project" value="InterPro"/>
</dbReference>
<keyword evidence="3" id="KW-0378">Hydrolase</keyword>
<dbReference type="Proteomes" id="UP000046393">
    <property type="component" value="Unplaced"/>
</dbReference>
<dbReference type="Pfam" id="PF13622">
    <property type="entry name" value="4HBT_3"/>
    <property type="match status" value="1"/>
</dbReference>
<proteinExistence type="inferred from homology"/>
<dbReference type="CDD" id="cd03445">
    <property type="entry name" value="Thioesterase_II_repeat2"/>
    <property type="match status" value="1"/>
</dbReference>
<evidence type="ECO:0000256" key="1">
    <source>
        <dbReference type="ARBA" id="ARBA00006538"/>
    </source>
</evidence>
<reference evidence="8" key="1">
    <citation type="submission" date="2017-02" db="UniProtKB">
        <authorList>
            <consortium name="WormBaseParasite"/>
        </authorList>
    </citation>
    <scope>IDENTIFICATION</scope>
</reference>
<accession>A0A0N5AAL6</accession>
<evidence type="ECO:0000256" key="2">
    <source>
        <dbReference type="ARBA" id="ARBA00011881"/>
    </source>
</evidence>
<evidence type="ECO:0000259" key="6">
    <source>
        <dbReference type="Pfam" id="PF13622"/>
    </source>
</evidence>
<dbReference type="PANTHER" id="PTHR11066:SF49">
    <property type="entry name" value="ACYL-COA THIOESTERASE II"/>
    <property type="match status" value="1"/>
</dbReference>
<dbReference type="GO" id="GO:0005782">
    <property type="term" value="C:peroxisomal matrix"/>
    <property type="evidence" value="ECO:0007669"/>
    <property type="project" value="TreeGrafter"/>
</dbReference>
<dbReference type="InterPro" id="IPR049449">
    <property type="entry name" value="TesB_ACOT8-like_N"/>
</dbReference>
<dbReference type="FunFam" id="2.40.160.210:FF:000001">
    <property type="entry name" value="Acyl-CoA thioesterase II"/>
    <property type="match status" value="1"/>
</dbReference>
<evidence type="ECO:0000259" key="5">
    <source>
        <dbReference type="Pfam" id="PF02551"/>
    </source>
</evidence>
<keyword evidence="4" id="KW-0443">Lipid metabolism</keyword>
<keyword evidence="7" id="KW-1185">Reference proteome</keyword>
<dbReference type="Gene3D" id="2.40.160.210">
    <property type="entry name" value="Acyl-CoA thioesterase, double hotdog domain"/>
    <property type="match status" value="1"/>
</dbReference>
<dbReference type="InterPro" id="IPR029069">
    <property type="entry name" value="HotDog_dom_sf"/>
</dbReference>
<evidence type="ECO:0000256" key="3">
    <source>
        <dbReference type="ARBA" id="ARBA00022801"/>
    </source>
</evidence>
<dbReference type="InterPro" id="IPR003703">
    <property type="entry name" value="Acyl_CoA_thio"/>
</dbReference>
<dbReference type="WBParaSite" id="SMUV_0000119201-mRNA-1">
    <property type="protein sequence ID" value="SMUV_0000119201-mRNA-1"/>
    <property type="gene ID" value="SMUV_0000119201"/>
</dbReference>
<feature type="domain" description="Acyl-CoA thioesterase-like N-terminal HotDog" evidence="6">
    <location>
        <begin position="21"/>
        <end position="97"/>
    </location>
</feature>
<dbReference type="PANTHER" id="PTHR11066">
    <property type="entry name" value="ACYL-COA THIOESTERASE"/>
    <property type="match status" value="1"/>
</dbReference>
<comment type="subunit">
    <text evidence="2">Homotetramer.</text>
</comment>
<dbReference type="GO" id="GO:0009062">
    <property type="term" value="P:fatty acid catabolic process"/>
    <property type="evidence" value="ECO:0007669"/>
    <property type="project" value="TreeGrafter"/>
</dbReference>
<dbReference type="STRING" id="451379.A0A0N5AAL6"/>
<dbReference type="SUPFAM" id="SSF54637">
    <property type="entry name" value="Thioesterase/thiol ester dehydrase-isomerase"/>
    <property type="match status" value="2"/>
</dbReference>